<dbReference type="SUPFAM" id="SSF52047">
    <property type="entry name" value="RNI-like"/>
    <property type="match status" value="1"/>
</dbReference>
<evidence type="ECO:0000256" key="11">
    <source>
        <dbReference type="ARBA" id="ARBA00022840"/>
    </source>
</evidence>
<name>A0AAW1NQB3_9CHLO</name>
<keyword evidence="6" id="KW-0808">Transferase</keyword>
<evidence type="ECO:0000256" key="5">
    <source>
        <dbReference type="ARBA" id="ARBA00022614"/>
    </source>
</evidence>
<evidence type="ECO:0000313" key="17">
    <source>
        <dbReference type="Proteomes" id="UP001465755"/>
    </source>
</evidence>
<dbReference type="EMBL" id="JALJOQ010000135">
    <property type="protein sequence ID" value="KAK9794669.1"/>
    <property type="molecule type" value="Genomic_DNA"/>
</dbReference>
<dbReference type="InterPro" id="IPR011009">
    <property type="entry name" value="Kinase-like_dom_sf"/>
</dbReference>
<evidence type="ECO:0000256" key="7">
    <source>
        <dbReference type="ARBA" id="ARBA00022729"/>
    </source>
</evidence>
<protein>
    <recommendedName>
        <fullName evidence="15">Protein kinase domain-containing protein</fullName>
    </recommendedName>
</protein>
<dbReference type="InterPro" id="IPR051716">
    <property type="entry name" value="Plant_RL_S/T_kinase"/>
</dbReference>
<dbReference type="PANTHER" id="PTHR48053">
    <property type="entry name" value="LEUCINE RICH REPEAT FAMILY PROTEIN, EXPRESSED"/>
    <property type="match status" value="1"/>
</dbReference>
<feature type="transmembrane region" description="Helical" evidence="13">
    <location>
        <begin position="1218"/>
        <end position="1240"/>
    </location>
</feature>
<dbReference type="InterPro" id="IPR003591">
    <property type="entry name" value="Leu-rich_rpt_typical-subtyp"/>
</dbReference>
<gene>
    <name evidence="16" type="ORF">WJX73_004931</name>
</gene>
<evidence type="ECO:0000313" key="16">
    <source>
        <dbReference type="EMBL" id="KAK9794669.1"/>
    </source>
</evidence>
<dbReference type="PANTHER" id="PTHR48053:SF71">
    <property type="entry name" value="LEUCINE RICH REPEAT FAMILY PROTEIN, EXPRESSED"/>
    <property type="match status" value="1"/>
</dbReference>
<keyword evidence="13" id="KW-0472">Membrane</keyword>
<dbReference type="InterPro" id="IPR013210">
    <property type="entry name" value="LRR_N_plant-typ"/>
</dbReference>
<dbReference type="SMART" id="SM00369">
    <property type="entry name" value="LRR_TYP"/>
    <property type="match status" value="7"/>
</dbReference>
<evidence type="ECO:0000256" key="9">
    <source>
        <dbReference type="ARBA" id="ARBA00022741"/>
    </source>
</evidence>
<evidence type="ECO:0000256" key="12">
    <source>
        <dbReference type="PROSITE-ProRule" id="PRU10141"/>
    </source>
</evidence>
<keyword evidence="5" id="KW-0433">Leucine-rich repeat</keyword>
<dbReference type="InterPro" id="IPR017441">
    <property type="entry name" value="Protein_kinase_ATP_BS"/>
</dbReference>
<dbReference type="SUPFAM" id="SSF56112">
    <property type="entry name" value="Protein kinase-like (PK-like)"/>
    <property type="match status" value="1"/>
</dbReference>
<evidence type="ECO:0000256" key="3">
    <source>
        <dbReference type="ARBA" id="ARBA00004430"/>
    </source>
</evidence>
<keyword evidence="17" id="KW-1185">Reference proteome</keyword>
<feature type="binding site" evidence="12">
    <location>
        <position position="1345"/>
    </location>
    <ligand>
        <name>ATP</name>
        <dbReference type="ChEBI" id="CHEBI:30616"/>
    </ligand>
</feature>
<dbReference type="Gene3D" id="1.10.510.10">
    <property type="entry name" value="Transferase(Phosphotransferase) domain 1"/>
    <property type="match status" value="1"/>
</dbReference>
<keyword evidence="10" id="KW-0418">Kinase</keyword>
<dbReference type="InterPro" id="IPR001611">
    <property type="entry name" value="Leu-rich_rpt"/>
</dbReference>
<keyword evidence="13" id="KW-1133">Transmembrane helix</keyword>
<evidence type="ECO:0000256" key="4">
    <source>
        <dbReference type="ARBA" id="ARBA00008684"/>
    </source>
</evidence>
<dbReference type="GO" id="GO:0005886">
    <property type="term" value="C:plasma membrane"/>
    <property type="evidence" value="ECO:0007669"/>
    <property type="project" value="UniProtKB-SubCell"/>
</dbReference>
<feature type="signal peptide" evidence="14">
    <location>
        <begin position="1"/>
        <end position="22"/>
    </location>
</feature>
<evidence type="ECO:0000256" key="1">
    <source>
        <dbReference type="ARBA" id="ARBA00004167"/>
    </source>
</evidence>
<dbReference type="Pfam" id="PF00069">
    <property type="entry name" value="Pkinase"/>
    <property type="match status" value="1"/>
</dbReference>
<evidence type="ECO:0000256" key="13">
    <source>
        <dbReference type="SAM" id="Phobius"/>
    </source>
</evidence>
<dbReference type="SMART" id="SM00220">
    <property type="entry name" value="S_TKc"/>
    <property type="match status" value="1"/>
</dbReference>
<dbReference type="Gene3D" id="3.80.10.10">
    <property type="entry name" value="Ribonuclease Inhibitor"/>
    <property type="match status" value="4"/>
</dbReference>
<dbReference type="PROSITE" id="PS00107">
    <property type="entry name" value="PROTEIN_KINASE_ATP"/>
    <property type="match status" value="1"/>
</dbReference>
<dbReference type="Proteomes" id="UP001465755">
    <property type="component" value="Unassembled WGS sequence"/>
</dbReference>
<feature type="chain" id="PRO_5043329408" description="Protein kinase domain-containing protein" evidence="14">
    <location>
        <begin position="23"/>
        <end position="1587"/>
    </location>
</feature>
<keyword evidence="8" id="KW-0677">Repeat</keyword>
<evidence type="ECO:0000256" key="8">
    <source>
        <dbReference type="ARBA" id="ARBA00022737"/>
    </source>
</evidence>
<comment type="similarity">
    <text evidence="4">Belongs to the protein kinase superfamily. Ser/Thr protein kinase family.</text>
</comment>
<dbReference type="InterPro" id="IPR000719">
    <property type="entry name" value="Prot_kinase_dom"/>
</dbReference>
<keyword evidence="9 12" id="KW-0547">Nucleotide-binding</keyword>
<evidence type="ECO:0000256" key="10">
    <source>
        <dbReference type="ARBA" id="ARBA00022777"/>
    </source>
</evidence>
<keyword evidence="7 14" id="KW-0732">Signal</keyword>
<organism evidence="16 17">
    <name type="scientific">Symbiochloris irregularis</name>
    <dbReference type="NCBI Taxonomy" id="706552"/>
    <lineage>
        <taxon>Eukaryota</taxon>
        <taxon>Viridiplantae</taxon>
        <taxon>Chlorophyta</taxon>
        <taxon>core chlorophytes</taxon>
        <taxon>Trebouxiophyceae</taxon>
        <taxon>Trebouxiales</taxon>
        <taxon>Trebouxiaceae</taxon>
        <taxon>Symbiochloris</taxon>
    </lineage>
</organism>
<evidence type="ECO:0000256" key="14">
    <source>
        <dbReference type="SAM" id="SignalP"/>
    </source>
</evidence>
<dbReference type="InterPro" id="IPR032675">
    <property type="entry name" value="LRR_dom_sf"/>
</dbReference>
<evidence type="ECO:0000259" key="15">
    <source>
        <dbReference type="PROSITE" id="PS50011"/>
    </source>
</evidence>
<dbReference type="PROSITE" id="PS50011">
    <property type="entry name" value="PROTEIN_KINASE_DOM"/>
    <property type="match status" value="1"/>
</dbReference>
<dbReference type="PROSITE" id="PS00108">
    <property type="entry name" value="PROTEIN_KINASE_ST"/>
    <property type="match status" value="1"/>
</dbReference>
<dbReference type="SUPFAM" id="SSF52058">
    <property type="entry name" value="L domain-like"/>
    <property type="match status" value="2"/>
</dbReference>
<evidence type="ECO:0000256" key="6">
    <source>
        <dbReference type="ARBA" id="ARBA00022679"/>
    </source>
</evidence>
<comment type="subcellular location">
    <subcellularLocation>
        <location evidence="2">Cell membrane</location>
    </subcellularLocation>
    <subcellularLocation>
        <location evidence="3">Cytoplasm</location>
        <location evidence="3">Cytoskeleton</location>
        <location evidence="3">Cilium axoneme</location>
    </subcellularLocation>
    <subcellularLocation>
        <location evidence="1">Membrane</location>
        <topology evidence="1">Single-pass membrane protein</topology>
    </subcellularLocation>
</comment>
<dbReference type="GO" id="GO:0004672">
    <property type="term" value="F:protein kinase activity"/>
    <property type="evidence" value="ECO:0007669"/>
    <property type="project" value="InterPro"/>
</dbReference>
<accession>A0AAW1NQB3</accession>
<comment type="caution">
    <text evidence="16">The sequence shown here is derived from an EMBL/GenBank/DDBJ whole genome shotgun (WGS) entry which is preliminary data.</text>
</comment>
<evidence type="ECO:0000256" key="2">
    <source>
        <dbReference type="ARBA" id="ARBA00004236"/>
    </source>
</evidence>
<dbReference type="GO" id="GO:0005930">
    <property type="term" value="C:axoneme"/>
    <property type="evidence" value="ECO:0007669"/>
    <property type="project" value="UniProtKB-SubCell"/>
</dbReference>
<dbReference type="InterPro" id="IPR008271">
    <property type="entry name" value="Ser/Thr_kinase_AS"/>
</dbReference>
<sequence>MMWPTTLAVLALLTGWVHMADADARSSLLAFKEVVDADVLEVACGPWNETGPEPCSPSDQWGCVLCTQNGQLAGLELSSSTVFNSGGKLGNISEAWGDILGPIPTFQTLKMVGVGLTGSLPASMGFQFPYLQTLYLENAASCCFQDDWGSPNAWPSLRNLTLLSPSGVSHFGQLPAAWGQGFTALEHLQIADLTCSVLPPEWGVNQAFPRLRNLTIGANNNAGSNCDLQTNFSQPTLPDAWGSEGGMPALQAITISILAGTLPDAWGTQLTNLSYINFASGGLSGTLPASWGSLPLSHVELQKSHLAGPLPKSWYRAQSITLFPGNAGLCGSLPANVTIREQVLGSGSQFSHNTDGIGVGASNALNAYKEWPAAQLHLPQCGSLQAALVQLDAFVTFTPQLPPGLSSFLAPQLVGWGHVRINQSSPPGCSWTGVTCDRDGLIRGLNLSRASTNMSFTATAGYGDSLWPFSISKLDTLQFLDLSSNQISASLSGQWSFPELLYLNLSNTSVRGFIPSEWAKGESLPKLQSFLINGPLITQGSRGPSFILGPLETFAKAFPSLLYLDVSGNSNLSLPTGADGGVFSKLQWLIAKSEQPTQGLTIPGILPLPESTSAFPALTHLILDGNELNQTLPAWRDSFPSLQAISCVKCTLVGSIGLRGQPLLQTVRLSNNSLTGLLPSQWAQTSPQLAYVDLSLNRLGGSLPSSWSTLPFSFLSLTDNRISGTLPDSWGCGGQGWGQLVDNLTVAWLDLSSNRISGPIPESFGCPGSLRGLVDLYETPGYDVTTNASGGFAMSNNNLQGTLSATFIQAVPVAALLPGNLGLYNDSSAAADLYASASFHLINTLQDQFMLSDNVSLPGDVIQLNGTRVSSAFVDVTEPELPFQEEGLGPLLFKIKASFPDFDQVLDFLGGHGWDDDGTPACSPWSGLQCDATSGHLTAINFSGWNLQGTLAPEWSQLKNLQSMDLSGNPHLSGSLPPEWGLPGAFPALQHLFLGNNLNIGQPGGGLPPHWGSSWPQLRTLDLTRTGIQGSLPPDWGSRGAFPQLEVLSFDSNQLHGTLPAFGAPTGAASNLKQLQLGSCYFSGPLPEGYSSLQQLQFLDLSTNRLTHTLPASWGSDGNLRSLRSADLSANSLQGSLPSNWFSGGALQSLDSLNISNNAFEGRIAWQSTALSRLTVKPLNEGLCGTLPAGITAYSADGTATPSGASLGPCPSHLSGEAIAGIALGGVAALAVLGLLAALWRHQLIKAKERHRALYDPLAEFLAASRRSQSGSAYSSDQSAEDLHIQTSGLLSADESGERWVSRRNVDPERLTLCEKDGQYHKLGQGGFGTVYKALLDHEEAVAVKFLNPSDFASTASNREKFEQEIQLMRLCMHDNVVACIGACVRPTLIYCVMEYMDEGDLFSALAGDVSEPRQYGWYDRGQSVALDIAMGLRYLHDHDIVHLDLKSPNVLLNSSGQAKISDVGLARTLLTRTHISTLPGGTFDWQAPETLTGSGTSFPADIWSMGVVLLEIITGERQRRGFYVAPRMPEDCPQSIAGLVSSCMELDPKQRPTAAEVVKRIRLAGRKPFLKTFSSRMPDNPVSESF</sequence>
<feature type="domain" description="Protein kinase" evidence="15">
    <location>
        <begin position="1317"/>
        <end position="1571"/>
    </location>
</feature>
<keyword evidence="13" id="KW-0812">Transmembrane</keyword>
<dbReference type="Pfam" id="PF08263">
    <property type="entry name" value="LRRNT_2"/>
    <property type="match status" value="3"/>
</dbReference>
<reference evidence="16 17" key="1">
    <citation type="journal article" date="2024" name="Nat. Commun.">
        <title>Phylogenomics reveals the evolutionary origins of lichenization in chlorophyte algae.</title>
        <authorList>
            <person name="Puginier C."/>
            <person name="Libourel C."/>
            <person name="Otte J."/>
            <person name="Skaloud P."/>
            <person name="Haon M."/>
            <person name="Grisel S."/>
            <person name="Petersen M."/>
            <person name="Berrin J.G."/>
            <person name="Delaux P.M."/>
            <person name="Dal Grande F."/>
            <person name="Keller J."/>
        </authorList>
    </citation>
    <scope>NUCLEOTIDE SEQUENCE [LARGE SCALE GENOMIC DNA]</scope>
    <source>
        <strain evidence="16 17">SAG 2036</strain>
    </source>
</reference>
<dbReference type="Pfam" id="PF00560">
    <property type="entry name" value="LRR_1"/>
    <property type="match status" value="2"/>
</dbReference>
<keyword evidence="11 12" id="KW-0067">ATP-binding</keyword>
<dbReference type="GO" id="GO:0005524">
    <property type="term" value="F:ATP binding"/>
    <property type="evidence" value="ECO:0007669"/>
    <property type="project" value="UniProtKB-UniRule"/>
</dbReference>
<proteinExistence type="inferred from homology"/>